<feature type="compositionally biased region" description="Low complexity" evidence="1">
    <location>
        <begin position="591"/>
        <end position="604"/>
    </location>
</feature>
<dbReference type="HOGENOM" id="CLU_401727_0_0_1"/>
<keyword evidence="2" id="KW-0812">Transmembrane</keyword>
<name>A0A067T525_GALM3</name>
<feature type="transmembrane region" description="Helical" evidence="2">
    <location>
        <begin position="145"/>
        <end position="172"/>
    </location>
</feature>
<feature type="transmembrane region" description="Helical" evidence="2">
    <location>
        <begin position="114"/>
        <end position="139"/>
    </location>
</feature>
<keyword evidence="4" id="KW-1185">Reference proteome</keyword>
<evidence type="ECO:0000313" key="4">
    <source>
        <dbReference type="Proteomes" id="UP000027222"/>
    </source>
</evidence>
<gene>
    <name evidence="3" type="ORF">GALMADRAFT_245399</name>
</gene>
<feature type="region of interest" description="Disordered" evidence="1">
    <location>
        <begin position="496"/>
        <end position="523"/>
    </location>
</feature>
<feature type="compositionally biased region" description="Polar residues" evidence="1">
    <location>
        <begin position="65"/>
        <end position="78"/>
    </location>
</feature>
<evidence type="ECO:0000256" key="2">
    <source>
        <dbReference type="SAM" id="Phobius"/>
    </source>
</evidence>
<dbReference type="STRING" id="685588.A0A067T525"/>
<dbReference type="Proteomes" id="UP000027222">
    <property type="component" value="Unassembled WGS sequence"/>
</dbReference>
<feature type="region of interest" description="Disordered" evidence="1">
    <location>
        <begin position="320"/>
        <end position="384"/>
    </location>
</feature>
<protein>
    <submittedName>
        <fullName evidence="3">Uncharacterized protein</fullName>
    </submittedName>
</protein>
<feature type="transmembrane region" description="Helical" evidence="2">
    <location>
        <begin position="193"/>
        <end position="215"/>
    </location>
</feature>
<feature type="region of interest" description="Disordered" evidence="1">
    <location>
        <begin position="581"/>
        <end position="641"/>
    </location>
</feature>
<feature type="compositionally biased region" description="Low complexity" evidence="1">
    <location>
        <begin position="35"/>
        <end position="49"/>
    </location>
</feature>
<accession>A0A067T525</accession>
<feature type="region of interest" description="Disordered" evidence="1">
    <location>
        <begin position="35"/>
        <end position="106"/>
    </location>
</feature>
<dbReference type="AlphaFoldDB" id="A0A067T525"/>
<reference evidence="4" key="1">
    <citation type="journal article" date="2014" name="Proc. Natl. Acad. Sci. U.S.A.">
        <title>Extensive sampling of basidiomycete genomes demonstrates inadequacy of the white-rot/brown-rot paradigm for wood decay fungi.</title>
        <authorList>
            <person name="Riley R."/>
            <person name="Salamov A.A."/>
            <person name="Brown D.W."/>
            <person name="Nagy L.G."/>
            <person name="Floudas D."/>
            <person name="Held B.W."/>
            <person name="Levasseur A."/>
            <person name="Lombard V."/>
            <person name="Morin E."/>
            <person name="Otillar R."/>
            <person name="Lindquist E.A."/>
            <person name="Sun H."/>
            <person name="LaButti K.M."/>
            <person name="Schmutz J."/>
            <person name="Jabbour D."/>
            <person name="Luo H."/>
            <person name="Baker S.E."/>
            <person name="Pisabarro A.G."/>
            <person name="Walton J.D."/>
            <person name="Blanchette R.A."/>
            <person name="Henrissat B."/>
            <person name="Martin F."/>
            <person name="Cullen D."/>
            <person name="Hibbett D.S."/>
            <person name="Grigoriev I.V."/>
        </authorList>
    </citation>
    <scope>NUCLEOTIDE SEQUENCE [LARGE SCALE GENOMIC DNA]</scope>
    <source>
        <strain evidence="4">CBS 339.88</strain>
    </source>
</reference>
<proteinExistence type="predicted"/>
<feature type="compositionally biased region" description="Polar residues" evidence="1">
    <location>
        <begin position="605"/>
        <end position="619"/>
    </location>
</feature>
<sequence>MAAIYLHNAVYSRTPQETRETEHSRNLSTISSVTLHTSTTLHSQPTEPLLQPPLPSETAAYYDQVNDQPRNPDGSPTQLRWDDQPTPNSAVGEKGRTSDQRSSQPWKKRRRGKLAFEIVISAWAVYNTVRYFMAFVIYGREASTGQIFCLALGISTGLSFALTFCSFVLSAIRYNLLTHSQAYKYLTRICPTMNYLSSILLLAPAVANFVLLFTWRNSPNSRYNLQQRCHLDIDNVWSASVNPCTNKSPSWSLLVILSTLRLFFTSLILVAYHTFTFLYPDSQQSPLHHRLRSASETFSPAGGNHSSLAMMARHNQDLRAQHHTSDVSLDDATLRGDISPPFTPSRIHLMRSRSSGFSGETAHGEPLSFGRITLPDSEGDRDQNYTDRFRSLLAQITQETEEALEYARHDQPSSLENDIEITPASLPPSYSQGDYDDDEYDDHDSQIQVDHDNVFNLPPIPPSLGYNEFGLPYPPDQDVRMLNGYIRRMPTIESMGSGEVGSSMGASSARPGGSIYTSSRPPTRNTLLSFSSVDYEAGGSNPPSRANSLSARAELLAGLAASEHGELLVRPEVTIRRLSSPNSFVESPLASPTTDTYSSGTSGSRATSYHTATVGSSGESYMPASHLDTTPRPSHTREHQS</sequence>
<evidence type="ECO:0000256" key="1">
    <source>
        <dbReference type="SAM" id="MobiDB-lite"/>
    </source>
</evidence>
<feature type="region of interest" description="Disordered" evidence="1">
    <location>
        <begin position="408"/>
        <end position="443"/>
    </location>
</feature>
<feature type="compositionally biased region" description="Low complexity" evidence="1">
    <location>
        <begin position="496"/>
        <end position="509"/>
    </location>
</feature>
<dbReference type="OrthoDB" id="3222669at2759"/>
<keyword evidence="2" id="KW-1133">Transmembrane helix</keyword>
<organism evidence="3 4">
    <name type="scientific">Galerina marginata (strain CBS 339.88)</name>
    <dbReference type="NCBI Taxonomy" id="685588"/>
    <lineage>
        <taxon>Eukaryota</taxon>
        <taxon>Fungi</taxon>
        <taxon>Dikarya</taxon>
        <taxon>Basidiomycota</taxon>
        <taxon>Agaricomycotina</taxon>
        <taxon>Agaricomycetes</taxon>
        <taxon>Agaricomycetidae</taxon>
        <taxon>Agaricales</taxon>
        <taxon>Agaricineae</taxon>
        <taxon>Strophariaceae</taxon>
        <taxon>Galerina</taxon>
    </lineage>
</organism>
<dbReference type="EMBL" id="KL142375">
    <property type="protein sequence ID" value="KDR78295.1"/>
    <property type="molecule type" value="Genomic_DNA"/>
</dbReference>
<evidence type="ECO:0000313" key="3">
    <source>
        <dbReference type="EMBL" id="KDR78295.1"/>
    </source>
</evidence>
<keyword evidence="2" id="KW-0472">Membrane</keyword>